<feature type="binding site" evidence="6">
    <location>
        <begin position="199"/>
        <end position="202"/>
    </location>
    <ligand>
        <name>substrate</name>
    </ligand>
</feature>
<dbReference type="FunFam" id="3.60.20.30:FF:000001">
    <property type="entry name" value="Isoaspartyl peptidase/L-asparaginase"/>
    <property type="match status" value="1"/>
</dbReference>
<evidence type="ECO:0000256" key="6">
    <source>
        <dbReference type="PIRSR" id="PIRSR600246-2"/>
    </source>
</evidence>
<organism evidence="8 9">
    <name type="scientific">Fluoribacter dumoffii</name>
    <dbReference type="NCBI Taxonomy" id="463"/>
    <lineage>
        <taxon>Bacteria</taxon>
        <taxon>Pseudomonadati</taxon>
        <taxon>Pseudomonadota</taxon>
        <taxon>Gammaproteobacteria</taxon>
        <taxon>Legionellales</taxon>
        <taxon>Legionellaceae</taxon>
        <taxon>Fluoribacter</taxon>
    </lineage>
</organism>
<dbReference type="RefSeq" id="WP_010654453.1">
    <property type="nucleotide sequence ID" value="NZ_JAPHOO010000001.1"/>
</dbReference>
<dbReference type="EMBL" id="UGGT01000001">
    <property type="protein sequence ID" value="STO22344.1"/>
    <property type="molecule type" value="Genomic_DNA"/>
</dbReference>
<evidence type="ECO:0000256" key="5">
    <source>
        <dbReference type="PIRSR" id="PIRSR600246-1"/>
    </source>
</evidence>
<dbReference type="GO" id="GO:0006508">
    <property type="term" value="P:proteolysis"/>
    <property type="evidence" value="ECO:0007669"/>
    <property type="project" value="UniProtKB-KW"/>
</dbReference>
<evidence type="ECO:0000313" key="9">
    <source>
        <dbReference type="Proteomes" id="UP000254554"/>
    </source>
</evidence>
<feature type="binding site" evidence="6">
    <location>
        <begin position="222"/>
        <end position="225"/>
    </location>
    <ligand>
        <name>substrate</name>
    </ligand>
</feature>
<dbReference type="STRING" id="1094715.GCA_000236165_02275"/>
<evidence type="ECO:0000313" key="8">
    <source>
        <dbReference type="EMBL" id="STO22344.1"/>
    </source>
</evidence>
<accession>A0A377GCB2</accession>
<feature type="site" description="Cleavage; by autolysis" evidence="7">
    <location>
        <begin position="170"/>
        <end position="171"/>
    </location>
</feature>
<gene>
    <name evidence="8" type="primary">iaaA</name>
    <name evidence="8" type="ORF">NCTC11370_02431</name>
</gene>
<dbReference type="GeneID" id="93293198"/>
<proteinExistence type="predicted"/>
<feature type="active site" description="Nucleophile" evidence="5">
    <location>
        <position position="171"/>
    </location>
</feature>
<keyword evidence="9" id="KW-1185">Reference proteome</keyword>
<dbReference type="GO" id="GO:0008233">
    <property type="term" value="F:peptidase activity"/>
    <property type="evidence" value="ECO:0007669"/>
    <property type="project" value="UniProtKB-KW"/>
</dbReference>
<dbReference type="CDD" id="cd04701">
    <property type="entry name" value="Asparaginase_2"/>
    <property type="match status" value="1"/>
</dbReference>
<dbReference type="PANTHER" id="PTHR10188">
    <property type="entry name" value="L-ASPARAGINASE"/>
    <property type="match status" value="1"/>
</dbReference>
<dbReference type="PANTHER" id="PTHR10188:SF6">
    <property type="entry name" value="N(4)-(BETA-N-ACETYLGLUCOSAMINYL)-L-ASPARAGINASE"/>
    <property type="match status" value="1"/>
</dbReference>
<evidence type="ECO:0000256" key="1">
    <source>
        <dbReference type="ARBA" id="ARBA00022670"/>
    </source>
</evidence>
<evidence type="ECO:0000256" key="2">
    <source>
        <dbReference type="ARBA" id="ARBA00022801"/>
    </source>
</evidence>
<keyword evidence="3" id="KW-0068">Autocatalytic cleavage</keyword>
<dbReference type="InterPro" id="IPR000246">
    <property type="entry name" value="Peptidase_T2"/>
</dbReference>
<dbReference type="SUPFAM" id="SSF56235">
    <property type="entry name" value="N-terminal nucleophile aminohydrolases (Ntn hydrolases)"/>
    <property type="match status" value="1"/>
</dbReference>
<sequence>MDKIAIAVHGGASENYSFLQEHQKEFEEGMAQAIKKGYSILEKGGSALDAVEETVAILEDNPLFNAGRGSALNCQGEVEMDASIMSGKDLRAGSVSMVRTVKNPVHLARLVMEKTRHVFLSGYGALEIAKKHEVEIEAESYFITPYQYEMYQTLNRLETLEDIQKKKLKGTVGAVALDMQGNLAAATSTGGTSNCLPGRIGDSCVIGAGCYANNTSCAVSGTGEGEYLIRNVVGHTISMMVEFDMPLQEACDYVIHERHKQLNGEMGVIAVNKHGDFGISFNTEIMKRAWQSSSQKMQIRLFD</sequence>
<evidence type="ECO:0000256" key="7">
    <source>
        <dbReference type="PIRSR" id="PIRSR600246-3"/>
    </source>
</evidence>
<keyword evidence="1" id="KW-0645">Protease</keyword>
<dbReference type="GO" id="GO:0016811">
    <property type="term" value="F:hydrolase activity, acting on carbon-nitrogen (but not peptide) bonds, in linear amides"/>
    <property type="evidence" value="ECO:0007669"/>
    <property type="project" value="UniProtKB-ARBA"/>
</dbReference>
<dbReference type="Proteomes" id="UP000254554">
    <property type="component" value="Unassembled WGS sequence"/>
</dbReference>
<dbReference type="InterPro" id="IPR029055">
    <property type="entry name" value="Ntn_hydrolases_N"/>
</dbReference>
<dbReference type="AlphaFoldDB" id="A0A377GCB2"/>
<dbReference type="Pfam" id="PF01112">
    <property type="entry name" value="Asparaginase_2"/>
    <property type="match status" value="1"/>
</dbReference>
<dbReference type="OrthoDB" id="9780217at2"/>
<evidence type="ECO:0000256" key="3">
    <source>
        <dbReference type="ARBA" id="ARBA00022813"/>
    </source>
</evidence>
<evidence type="ECO:0000256" key="4">
    <source>
        <dbReference type="ARBA" id="ARBA00069124"/>
    </source>
</evidence>
<name>A0A377GCB2_9GAMM</name>
<reference evidence="8 9" key="1">
    <citation type="submission" date="2018-06" db="EMBL/GenBank/DDBJ databases">
        <authorList>
            <consortium name="Pathogen Informatics"/>
            <person name="Doyle S."/>
        </authorList>
    </citation>
    <scope>NUCLEOTIDE SEQUENCE [LARGE SCALE GENOMIC DNA]</scope>
    <source>
        <strain evidence="8 9">NCTC11370</strain>
    </source>
</reference>
<keyword evidence="2 8" id="KW-0378">Hydrolase</keyword>
<protein>
    <recommendedName>
        <fullName evidence="4">Isoaspartyl peptidase</fullName>
    </recommendedName>
</protein>
<dbReference type="Gene3D" id="3.60.20.30">
    <property type="entry name" value="(Glycosyl)asparaginase"/>
    <property type="match status" value="1"/>
</dbReference>